<name>A0A2C9M8Z5_BIOGL</name>
<dbReference type="VEuPathDB" id="VectorBase:BGLB039948"/>
<dbReference type="PANTHER" id="PTHR21113:SF4">
    <property type="entry name" value="CHITIN-BINDING TYPE-4 DOMAIN-CONTAINING PROTEIN"/>
    <property type="match status" value="1"/>
</dbReference>
<dbReference type="Proteomes" id="UP000076420">
    <property type="component" value="Unassembled WGS sequence"/>
</dbReference>
<proteinExistence type="predicted"/>
<protein>
    <recommendedName>
        <fullName evidence="2">Chitin-binding type-4 domain-containing protein</fullName>
    </recommendedName>
</protein>
<feature type="signal peptide" evidence="1">
    <location>
        <begin position="1"/>
        <end position="21"/>
    </location>
</feature>
<dbReference type="EnsemblMetazoa" id="BGLB039948-RA">
    <property type="protein sequence ID" value="BGLB039948-PA"/>
    <property type="gene ID" value="BGLB039948"/>
</dbReference>
<dbReference type="Pfam" id="PF03067">
    <property type="entry name" value="LPMO_10"/>
    <property type="match status" value="1"/>
</dbReference>
<evidence type="ECO:0000313" key="3">
    <source>
        <dbReference type="EnsemblMetazoa" id="BGLB039948-PA"/>
    </source>
</evidence>
<dbReference type="OrthoDB" id="64893at2759"/>
<evidence type="ECO:0000313" key="4">
    <source>
        <dbReference type="Proteomes" id="UP000076420"/>
    </source>
</evidence>
<feature type="domain" description="Chitin-binding type-4" evidence="2">
    <location>
        <begin position="20"/>
        <end position="178"/>
    </location>
</feature>
<gene>
    <name evidence="3" type="primary">106052195</name>
</gene>
<dbReference type="VEuPathDB" id="VectorBase:BGLAX_051941"/>
<reference evidence="3" key="1">
    <citation type="submission" date="2020-05" db="UniProtKB">
        <authorList>
            <consortium name="EnsemblMetazoa"/>
        </authorList>
    </citation>
    <scope>IDENTIFICATION</scope>
    <source>
        <strain evidence="3">BB02</strain>
    </source>
</reference>
<dbReference type="AlphaFoldDB" id="A0A2C9M8Z5"/>
<dbReference type="InterPro" id="IPR004302">
    <property type="entry name" value="Cellulose/chitin-bd_N"/>
</dbReference>
<evidence type="ECO:0000259" key="2">
    <source>
        <dbReference type="Pfam" id="PF03067"/>
    </source>
</evidence>
<keyword evidence="1" id="KW-0732">Signal</keyword>
<dbReference type="PANTHER" id="PTHR21113">
    <property type="entry name" value="AGAP001705-PA"/>
    <property type="match status" value="1"/>
</dbReference>
<dbReference type="STRING" id="6526.A0A2C9M8Z5"/>
<dbReference type="KEGG" id="bgt:106052195"/>
<evidence type="ECO:0000256" key="1">
    <source>
        <dbReference type="SAM" id="SignalP"/>
    </source>
</evidence>
<organism evidence="3 4">
    <name type="scientific">Biomphalaria glabrata</name>
    <name type="common">Bloodfluke planorb</name>
    <name type="synonym">Freshwater snail</name>
    <dbReference type="NCBI Taxonomy" id="6526"/>
    <lineage>
        <taxon>Eukaryota</taxon>
        <taxon>Metazoa</taxon>
        <taxon>Spiralia</taxon>
        <taxon>Lophotrochozoa</taxon>
        <taxon>Mollusca</taxon>
        <taxon>Gastropoda</taxon>
        <taxon>Heterobranchia</taxon>
        <taxon>Euthyneura</taxon>
        <taxon>Panpulmonata</taxon>
        <taxon>Hygrophila</taxon>
        <taxon>Lymnaeoidea</taxon>
        <taxon>Planorbidae</taxon>
        <taxon>Biomphalaria</taxon>
    </lineage>
</organism>
<accession>A0A2C9M8Z5</accession>
<sequence>MTVLEVTVVLLCLVVVSLGHGRLMDPPSRMSAWRVGFDVPTNYDDQGMNCGSSGTQWGQNGGKCGICGESWSAVKLYERPYGSMVQHNIITRQYEENSEIQVALDITANHKGWNEFRICDIAKSGGIEATQACLNKTLLADRSGKTRFDLPSNKTGFFYYSLRLPPGMTCSHCVLQWKWKT</sequence>
<feature type="chain" id="PRO_5012677397" description="Chitin-binding type-4 domain-containing protein" evidence="1">
    <location>
        <begin position="22"/>
        <end position="181"/>
    </location>
</feature>